<dbReference type="AlphaFoldDB" id="A0A2U1JVK1"/>
<reference evidence="1 2" key="1">
    <citation type="submission" date="2018-04" db="EMBL/GenBank/DDBJ databases">
        <title>Camelliibacillus theae gen. nov., sp. nov., isolated from Pu'er tea.</title>
        <authorList>
            <person name="Niu L."/>
        </authorList>
    </citation>
    <scope>NUCLEOTIDE SEQUENCE [LARGE SCALE GENOMIC DNA]</scope>
    <source>
        <strain evidence="1 2">T8</strain>
    </source>
</reference>
<keyword evidence="2" id="KW-1185">Reference proteome</keyword>
<dbReference type="Proteomes" id="UP000245998">
    <property type="component" value="Unassembled WGS sequence"/>
</dbReference>
<accession>A0A2U1JVK1</accession>
<dbReference type="OrthoDB" id="2871500at2"/>
<comment type="caution">
    <text evidence="1">The sequence shown here is derived from an EMBL/GenBank/DDBJ whole genome shotgun (WGS) entry which is preliminary data.</text>
</comment>
<sequence length="170" mass="20056">MKKATVQILEKLPCLKKYVCLKKNLSLQQAMNELSNEVEKTFIQLIWFFENPEDHPFELNLLHHHLDGEWLKFALEMITFYFREDTFLLPKPTDSVIITNDYLDQSGASRFLSEKGLNNFPQRKIATYIQRGTFPKEDLLISGKKFWKVTTIEDYAADQLKKKNSSYRTK</sequence>
<name>A0A2U1JVK1_9BACI</name>
<evidence type="ECO:0000313" key="2">
    <source>
        <dbReference type="Proteomes" id="UP000245998"/>
    </source>
</evidence>
<protein>
    <submittedName>
        <fullName evidence="1">Uncharacterized protein</fullName>
    </submittedName>
</protein>
<dbReference type="EMBL" id="QCZG01000030">
    <property type="protein sequence ID" value="PWA09241.1"/>
    <property type="molecule type" value="Genomic_DNA"/>
</dbReference>
<evidence type="ECO:0000313" key="1">
    <source>
        <dbReference type="EMBL" id="PWA09241.1"/>
    </source>
</evidence>
<dbReference type="RefSeq" id="WP_116555397.1">
    <property type="nucleotide sequence ID" value="NZ_QCZG01000030.1"/>
</dbReference>
<gene>
    <name evidence="1" type="ORF">DCC39_13330</name>
</gene>
<proteinExistence type="predicted"/>
<organism evidence="1 2">
    <name type="scientific">Pueribacillus theae</name>
    <dbReference type="NCBI Taxonomy" id="2171751"/>
    <lineage>
        <taxon>Bacteria</taxon>
        <taxon>Bacillati</taxon>
        <taxon>Bacillota</taxon>
        <taxon>Bacilli</taxon>
        <taxon>Bacillales</taxon>
        <taxon>Bacillaceae</taxon>
        <taxon>Pueribacillus</taxon>
    </lineage>
</organism>